<comment type="catalytic activity">
    <reaction evidence="3">
        <text>thiosulfate + hydrogen cyanide = thiocyanate + sulfite + 2 H(+)</text>
        <dbReference type="Rhea" id="RHEA:16881"/>
        <dbReference type="ChEBI" id="CHEBI:15378"/>
        <dbReference type="ChEBI" id="CHEBI:17359"/>
        <dbReference type="ChEBI" id="CHEBI:18022"/>
        <dbReference type="ChEBI" id="CHEBI:18407"/>
        <dbReference type="ChEBI" id="CHEBI:33542"/>
        <dbReference type="EC" id="2.8.1.1"/>
    </reaction>
</comment>
<dbReference type="Pfam" id="PF00581">
    <property type="entry name" value="Rhodanese"/>
    <property type="match status" value="2"/>
</dbReference>
<proteinExistence type="predicted"/>
<keyword evidence="5" id="KW-0808">Transferase</keyword>
<evidence type="ECO:0000313" key="6">
    <source>
        <dbReference type="Proteomes" id="UP001589838"/>
    </source>
</evidence>
<keyword evidence="6" id="KW-1185">Reference proteome</keyword>
<comment type="caution">
    <text evidence="5">The sequence shown here is derived from an EMBL/GenBank/DDBJ whole genome shotgun (WGS) entry which is preliminary data.</text>
</comment>
<sequence>MEIATKGMMSLKQKVLIVVLLLIVSFAYGNDTFAKIGAYPQSNLLVSTDWLVENQGTNFYIVDVRSEGFEENHIPGAVHFDMEMLVDDNHPIEGHLVSEQVFEQLMNDLGVRNDQTIVVYDEGNDTAATRLFYALEYYGHEDIHVLNGGFKAWKAMHHECSNVETVKQLGAFKARKKNKLMVEKDYVEQVIFHDDVVLLDVRSPEEYKGEDVRAKRGGHIPTAVNLEWKAVIKEDGVPFFKSAEDISSLLKQVDVPKEKKVVVYCQLANRSSHMYFTLRLMGYSDITVYEGSWAEWGNDPKTPIDNPSKFKKGLRSL</sequence>
<evidence type="ECO:0000313" key="5">
    <source>
        <dbReference type="EMBL" id="MFC0469702.1"/>
    </source>
</evidence>
<evidence type="ECO:0000256" key="3">
    <source>
        <dbReference type="ARBA" id="ARBA00047549"/>
    </source>
</evidence>
<dbReference type="Proteomes" id="UP001589838">
    <property type="component" value="Unassembled WGS sequence"/>
</dbReference>
<dbReference type="PANTHER" id="PTHR43855">
    <property type="entry name" value="THIOSULFATE SULFURTRANSFERASE"/>
    <property type="match status" value="1"/>
</dbReference>
<dbReference type="PANTHER" id="PTHR43855:SF1">
    <property type="entry name" value="THIOSULFATE SULFURTRANSFERASE"/>
    <property type="match status" value="1"/>
</dbReference>
<dbReference type="EC" id="2.8.1.1" evidence="1"/>
<dbReference type="SMART" id="SM00450">
    <property type="entry name" value="RHOD"/>
    <property type="match status" value="2"/>
</dbReference>
<dbReference type="GO" id="GO:0016740">
    <property type="term" value="F:transferase activity"/>
    <property type="evidence" value="ECO:0007669"/>
    <property type="project" value="UniProtKB-KW"/>
</dbReference>
<dbReference type="InterPro" id="IPR051126">
    <property type="entry name" value="Thiosulfate_sulfurtransferase"/>
</dbReference>
<dbReference type="CDD" id="cd01449">
    <property type="entry name" value="TST_Repeat_2"/>
    <property type="match status" value="1"/>
</dbReference>
<dbReference type="Gene3D" id="3.40.250.10">
    <property type="entry name" value="Rhodanese-like domain"/>
    <property type="match status" value="2"/>
</dbReference>
<evidence type="ECO:0000259" key="4">
    <source>
        <dbReference type="PROSITE" id="PS50206"/>
    </source>
</evidence>
<dbReference type="CDD" id="cd01448">
    <property type="entry name" value="TST_Repeat_1"/>
    <property type="match status" value="1"/>
</dbReference>
<accession>A0ABV6K8T0</accession>
<dbReference type="EMBL" id="JBHLUX010000009">
    <property type="protein sequence ID" value="MFC0469702.1"/>
    <property type="molecule type" value="Genomic_DNA"/>
</dbReference>
<dbReference type="InterPro" id="IPR001307">
    <property type="entry name" value="Thiosulphate_STrfase_CS"/>
</dbReference>
<dbReference type="PROSITE" id="PS00380">
    <property type="entry name" value="RHODANESE_1"/>
    <property type="match status" value="1"/>
</dbReference>
<feature type="domain" description="Rhodanese" evidence="4">
    <location>
        <begin position="55"/>
        <end position="162"/>
    </location>
</feature>
<gene>
    <name evidence="5" type="ORF">ACFFHM_03935</name>
</gene>
<feature type="domain" description="Rhodanese" evidence="4">
    <location>
        <begin position="192"/>
        <end position="305"/>
    </location>
</feature>
<dbReference type="RefSeq" id="WP_335964179.1">
    <property type="nucleotide sequence ID" value="NZ_JAXBLX010000095.1"/>
</dbReference>
<dbReference type="PROSITE" id="PS50206">
    <property type="entry name" value="RHODANESE_3"/>
    <property type="match status" value="2"/>
</dbReference>
<keyword evidence="2" id="KW-0677">Repeat</keyword>
<evidence type="ECO:0000256" key="1">
    <source>
        <dbReference type="ARBA" id="ARBA00012245"/>
    </source>
</evidence>
<name>A0ABV6K8T0_9BACI</name>
<dbReference type="InterPro" id="IPR001763">
    <property type="entry name" value="Rhodanese-like_dom"/>
</dbReference>
<reference evidence="5 6" key="1">
    <citation type="submission" date="2024-09" db="EMBL/GenBank/DDBJ databases">
        <authorList>
            <person name="Sun Q."/>
            <person name="Mori K."/>
        </authorList>
    </citation>
    <scope>NUCLEOTIDE SEQUENCE [LARGE SCALE GENOMIC DNA]</scope>
    <source>
        <strain evidence="5 6">NCAIM B.02610</strain>
    </source>
</reference>
<dbReference type="InterPro" id="IPR036873">
    <property type="entry name" value="Rhodanese-like_dom_sf"/>
</dbReference>
<organism evidence="5 6">
    <name type="scientific">Halalkalibacter kiskunsagensis</name>
    <dbReference type="NCBI Taxonomy" id="1548599"/>
    <lineage>
        <taxon>Bacteria</taxon>
        <taxon>Bacillati</taxon>
        <taxon>Bacillota</taxon>
        <taxon>Bacilli</taxon>
        <taxon>Bacillales</taxon>
        <taxon>Bacillaceae</taxon>
        <taxon>Halalkalibacter</taxon>
    </lineage>
</organism>
<evidence type="ECO:0000256" key="2">
    <source>
        <dbReference type="ARBA" id="ARBA00022737"/>
    </source>
</evidence>
<protein>
    <recommendedName>
        <fullName evidence="1">thiosulfate sulfurtransferase</fullName>
        <ecNumber evidence="1">2.8.1.1</ecNumber>
    </recommendedName>
</protein>
<dbReference type="SUPFAM" id="SSF52821">
    <property type="entry name" value="Rhodanese/Cell cycle control phosphatase"/>
    <property type="match status" value="2"/>
</dbReference>